<dbReference type="EMBL" id="JAEACU010000001">
    <property type="protein sequence ID" value="KAH7547002.1"/>
    <property type="molecule type" value="Genomic_DNA"/>
</dbReference>
<dbReference type="AlphaFoldDB" id="A0A978W4W8"/>
<comment type="caution">
    <text evidence="1">The sequence shown here is derived from an EMBL/GenBank/DDBJ whole genome shotgun (WGS) entry which is preliminary data.</text>
</comment>
<proteinExistence type="predicted"/>
<protein>
    <recommendedName>
        <fullName evidence="3">Ethylene-responsive transcription factor RAP2-12-like</fullName>
    </recommendedName>
</protein>
<evidence type="ECO:0000313" key="2">
    <source>
        <dbReference type="Proteomes" id="UP000813462"/>
    </source>
</evidence>
<dbReference type="Proteomes" id="UP000813462">
    <property type="component" value="Unassembled WGS sequence"/>
</dbReference>
<organism evidence="1 2">
    <name type="scientific">Ziziphus jujuba var. spinosa</name>
    <dbReference type="NCBI Taxonomy" id="714518"/>
    <lineage>
        <taxon>Eukaryota</taxon>
        <taxon>Viridiplantae</taxon>
        <taxon>Streptophyta</taxon>
        <taxon>Embryophyta</taxon>
        <taxon>Tracheophyta</taxon>
        <taxon>Spermatophyta</taxon>
        <taxon>Magnoliopsida</taxon>
        <taxon>eudicotyledons</taxon>
        <taxon>Gunneridae</taxon>
        <taxon>Pentapetalae</taxon>
        <taxon>rosids</taxon>
        <taxon>fabids</taxon>
        <taxon>Rosales</taxon>
        <taxon>Rhamnaceae</taxon>
        <taxon>Paliureae</taxon>
        <taxon>Ziziphus</taxon>
    </lineage>
</organism>
<accession>A0A978W4W8</accession>
<gene>
    <name evidence="1" type="ORF">FEM48_Zijuj01G0260800</name>
</gene>
<name>A0A978W4W8_ZIZJJ</name>
<sequence>MCGGAIISDFISGPRSQRLTSDYLWRDLNKPRCGKRFSKPLRSEVIDVNEDFEADFQNFKDDSDVEEDDDVIDVKPFTFSAARSPTLSRVKANPQKSMSNACSNSVQSSLNQNFSFVNNQDQDYYNTMGFLEEKPPTNQYASVNSIPPNGNIGVASNTAPAYFSSDQGSNSFEYSDFGWGEQSKTPEISSVLSATLESDESLFLEDANPKKKLKSDSENAMPTEENNANTLSEELSAFESQMKFLQMPYLEGSNWDASMDAFLNGDATQDGGNPVDLWSFDDFPSMVGAVF</sequence>
<reference evidence="1" key="1">
    <citation type="journal article" date="2021" name="Front. Plant Sci.">
        <title>Chromosome-Scale Genome Assembly for Chinese Sour Jujube and Insights Into Its Genome Evolution and Domestication Signature.</title>
        <authorList>
            <person name="Shen L.-Y."/>
            <person name="Luo H."/>
            <person name="Wang X.-L."/>
            <person name="Wang X.-M."/>
            <person name="Qiu X.-J."/>
            <person name="Liu H."/>
            <person name="Zhou S.-S."/>
            <person name="Jia K.-H."/>
            <person name="Nie S."/>
            <person name="Bao Y.-T."/>
            <person name="Zhang R.-G."/>
            <person name="Yun Q.-Z."/>
            <person name="Chai Y.-H."/>
            <person name="Lu J.-Y."/>
            <person name="Li Y."/>
            <person name="Zhao S.-W."/>
            <person name="Mao J.-F."/>
            <person name="Jia S.-G."/>
            <person name="Mao Y.-M."/>
        </authorList>
    </citation>
    <scope>NUCLEOTIDE SEQUENCE</scope>
    <source>
        <strain evidence="1">AT0</strain>
        <tissue evidence="1">Leaf</tissue>
    </source>
</reference>
<evidence type="ECO:0008006" key="3">
    <source>
        <dbReference type="Google" id="ProtNLM"/>
    </source>
</evidence>
<evidence type="ECO:0000313" key="1">
    <source>
        <dbReference type="EMBL" id="KAH7547002.1"/>
    </source>
</evidence>